<protein>
    <submittedName>
        <fullName evidence="1">Uncharacterized protein</fullName>
    </submittedName>
</protein>
<sequence length="876" mass="94659">MRGVNGDSRALNNTLETISAAATAIASAENRVPQATVQKRRWGGCLSMYWCFGFHKPRKRIGHAVCVPEPMASRVDVSTAENPTQAPAFVLPFIAPPSSPASFLQSEPPSAAQSPVGLLSLNSISANMYSPSGPASIFAIGPYAHETQLVSPPVFSTFTTEPSTAPFTPPPESVHLTTPSSPEVPFAQLLEPNLRCGDGGQRYPFSQYEFQSYHLYPGSPVGHLISPSSGISGSGTSSPFPDGEFAAGGPQFPEFRRGDPPKLLNLDKLANREWGSCQGSGSLTPDTVRSTPRNGFLLDHKTSEVALQSPSENDLRNDQVVGHRVSFELTAEDVVRCVEKNPTTLTEAVSESLQSGATAEREETPRKFENVHRCRVGETSNETPENGPADVEVAPQHQKQQSITLGSSKEFNFDNADGDSCEPNLASEWWANEKVIGKDTGAIKNWAFFPMMQPVANSMPPSNLRKPLESNVVTIDVGGQIFQTTKQTLTLAGPDSILSQLAQSTHRFAKAFDIEDLIEESKFYNIESLLVSSQSNPSQFDAFNLEKSLVMPLNGRDSPSTIATTKYGTLHVSHGTMSPSVAAAGASDFSGLQVLDLQKGYVKETLNWENMTKSSCTVQAIGSSADCLFVSFESGRRNSNSIMVYDITSLKPVSEIGHNEIYGAEIDSAIPANKLRWLSGYNLLMSAGSHSAISGVSGDIKLWDLRSGNIVWEVKDKVDCFSDVTVSDNLSAIYKVGINSGEVSYMDLRKLGDMSTWVCLGDQNKVVTGKKEGSGCKIESHSNQVFCAKGGDIEFWSEIVMGSKKSSEGGLLEQRVFRKNLMGRVKDMGGSRITNLAFGGNKMFVTRKGQQSVEVWQSSGEGILIGKGLVGLLMRK</sequence>
<name>A0ACC1BYS7_9ROSI</name>
<organism evidence="1 2">
    <name type="scientific">Pistacia atlantica</name>
    <dbReference type="NCBI Taxonomy" id="434234"/>
    <lineage>
        <taxon>Eukaryota</taxon>
        <taxon>Viridiplantae</taxon>
        <taxon>Streptophyta</taxon>
        <taxon>Embryophyta</taxon>
        <taxon>Tracheophyta</taxon>
        <taxon>Spermatophyta</taxon>
        <taxon>Magnoliopsida</taxon>
        <taxon>eudicotyledons</taxon>
        <taxon>Gunneridae</taxon>
        <taxon>Pentapetalae</taxon>
        <taxon>rosids</taxon>
        <taxon>malvids</taxon>
        <taxon>Sapindales</taxon>
        <taxon>Anacardiaceae</taxon>
        <taxon>Pistacia</taxon>
    </lineage>
</organism>
<proteinExistence type="predicted"/>
<reference evidence="2" key="1">
    <citation type="journal article" date="2023" name="G3 (Bethesda)">
        <title>Genome assembly and association tests identify interacting loci associated with vigor, precocity, and sex in interspecific pistachio rootstocks.</title>
        <authorList>
            <person name="Palmer W."/>
            <person name="Jacygrad E."/>
            <person name="Sagayaradj S."/>
            <person name="Cavanaugh K."/>
            <person name="Han R."/>
            <person name="Bertier L."/>
            <person name="Beede B."/>
            <person name="Kafkas S."/>
            <person name="Golino D."/>
            <person name="Preece J."/>
            <person name="Michelmore R."/>
        </authorList>
    </citation>
    <scope>NUCLEOTIDE SEQUENCE [LARGE SCALE GENOMIC DNA]</scope>
</reference>
<gene>
    <name evidence="1" type="ORF">Patl1_17703</name>
</gene>
<comment type="caution">
    <text evidence="1">The sequence shown here is derived from an EMBL/GenBank/DDBJ whole genome shotgun (WGS) entry which is preliminary data.</text>
</comment>
<accession>A0ACC1BYS7</accession>
<dbReference type="Proteomes" id="UP001164250">
    <property type="component" value="Chromosome 2"/>
</dbReference>
<keyword evidence="2" id="KW-1185">Reference proteome</keyword>
<evidence type="ECO:0000313" key="1">
    <source>
        <dbReference type="EMBL" id="KAJ0105131.1"/>
    </source>
</evidence>
<evidence type="ECO:0000313" key="2">
    <source>
        <dbReference type="Proteomes" id="UP001164250"/>
    </source>
</evidence>
<dbReference type="EMBL" id="CM047898">
    <property type="protein sequence ID" value="KAJ0105131.1"/>
    <property type="molecule type" value="Genomic_DNA"/>
</dbReference>